<gene>
    <name evidence="1" type="ORF">HCBG_07231</name>
</gene>
<dbReference type="HOGENOM" id="CLU_2132802_0_0_1"/>
<keyword evidence="2" id="KW-1185">Reference proteome</keyword>
<sequence>MMAAAWFFGIHKMISGSKAPFHTVHGSKPCSIGRNSNTCQKAGDSAGLVNSASTRISTAEIATVASADDMQVADGAGFQGGKAGCWVGSVGMRCKAVGIWVRLRTRLRLKVAR</sequence>
<dbReference type="RefSeq" id="XP_045285071.1">
    <property type="nucleotide sequence ID" value="XM_045434280.1"/>
</dbReference>
<proteinExistence type="predicted"/>
<dbReference type="InParanoid" id="C0NVQ1"/>
<evidence type="ECO:0000313" key="2">
    <source>
        <dbReference type="Proteomes" id="UP000001631"/>
    </source>
</evidence>
<dbReference type="AlphaFoldDB" id="C0NVQ1"/>
<reference evidence="1" key="1">
    <citation type="submission" date="2009-02" db="EMBL/GenBank/DDBJ databases">
        <title>The Genome Sequence of Ajellomyces capsulatus strain G186AR.</title>
        <authorList>
            <consortium name="The Broad Institute Genome Sequencing Platform"/>
            <person name="Champion M."/>
            <person name="Cuomo C."/>
            <person name="Ma L.-J."/>
            <person name="Henn M.R."/>
            <person name="Sil A."/>
            <person name="Goldman B."/>
            <person name="Young S.K."/>
            <person name="Kodira C.D."/>
            <person name="Zeng Q."/>
            <person name="Koehrsen M."/>
            <person name="Alvarado L."/>
            <person name="Berlin A."/>
            <person name="Borenstein D."/>
            <person name="Chen Z."/>
            <person name="Engels R."/>
            <person name="Freedman E."/>
            <person name="Gellesch M."/>
            <person name="Goldberg J."/>
            <person name="Griggs A."/>
            <person name="Gujja S."/>
            <person name="Heiman D."/>
            <person name="Hepburn T."/>
            <person name="Howarth C."/>
            <person name="Jen D."/>
            <person name="Larson L."/>
            <person name="Lewis B."/>
            <person name="Mehta T."/>
            <person name="Park D."/>
            <person name="Pearson M."/>
            <person name="Roberts A."/>
            <person name="Saif S."/>
            <person name="Shea T."/>
            <person name="Shenoy N."/>
            <person name="Sisk P."/>
            <person name="Stolte C."/>
            <person name="Sykes S."/>
            <person name="Walk T."/>
            <person name="White J."/>
            <person name="Yandava C."/>
            <person name="Klein B."/>
            <person name="McEwen J.G."/>
            <person name="Puccia R."/>
            <person name="Goldman G.H."/>
            <person name="Felipe M.S."/>
            <person name="Nino-Vega G."/>
            <person name="San-Blas G."/>
            <person name="Taylor J."/>
            <person name="Mendoza L."/>
            <person name="Galagan J."/>
            <person name="Nusbaum C."/>
            <person name="Birren B."/>
        </authorList>
    </citation>
    <scope>NUCLEOTIDE SEQUENCE</scope>
    <source>
        <strain evidence="1">G186AR</strain>
    </source>
</reference>
<dbReference type="Proteomes" id="UP000001631">
    <property type="component" value="Unassembled WGS sequence"/>
</dbReference>
<dbReference type="EMBL" id="GG663373">
    <property type="protein sequence ID" value="EEH04590.1"/>
    <property type="molecule type" value="Genomic_DNA"/>
</dbReference>
<organism evidence="1 2">
    <name type="scientific">Ajellomyces capsulatus (strain G186AR / H82 / ATCC MYA-2454 / RMSCC 2432)</name>
    <name type="common">Darling's disease fungus</name>
    <name type="synonym">Histoplasma capsulatum</name>
    <dbReference type="NCBI Taxonomy" id="447093"/>
    <lineage>
        <taxon>Eukaryota</taxon>
        <taxon>Fungi</taxon>
        <taxon>Dikarya</taxon>
        <taxon>Ascomycota</taxon>
        <taxon>Pezizomycotina</taxon>
        <taxon>Eurotiomycetes</taxon>
        <taxon>Eurotiomycetidae</taxon>
        <taxon>Onygenales</taxon>
        <taxon>Ajellomycetaceae</taxon>
        <taxon>Histoplasma</taxon>
    </lineage>
</organism>
<accession>C0NVQ1</accession>
<evidence type="ECO:0000313" key="1">
    <source>
        <dbReference type="EMBL" id="EEH04590.1"/>
    </source>
</evidence>
<dbReference type="GeneID" id="69040247"/>
<name>C0NVQ1_AJECG</name>
<protein>
    <submittedName>
        <fullName evidence="1">Uncharacterized protein</fullName>
    </submittedName>
</protein>